<keyword evidence="1" id="KW-0472">Membrane</keyword>
<protein>
    <recommendedName>
        <fullName evidence="4">DUF1772 domain-containing protein</fullName>
    </recommendedName>
</protein>
<reference evidence="3" key="1">
    <citation type="journal article" date="2019" name="Int. J. Syst. Evol. Microbiol.">
        <title>The Global Catalogue of Microorganisms (GCM) 10K type strain sequencing project: providing services to taxonomists for standard genome sequencing and annotation.</title>
        <authorList>
            <consortium name="The Broad Institute Genomics Platform"/>
            <consortium name="The Broad Institute Genome Sequencing Center for Infectious Disease"/>
            <person name="Wu L."/>
            <person name="Ma J."/>
        </authorList>
    </citation>
    <scope>NUCLEOTIDE SEQUENCE [LARGE SCALE GENOMIC DNA]</scope>
    <source>
        <strain evidence="3">CGMCC 4.7319</strain>
    </source>
</reference>
<gene>
    <name evidence="2" type="ORF">GCM10011609_25650</name>
</gene>
<evidence type="ECO:0000256" key="1">
    <source>
        <dbReference type="SAM" id="Phobius"/>
    </source>
</evidence>
<name>A0ABQ2HPG6_9PSEU</name>
<proteinExistence type="predicted"/>
<dbReference type="EMBL" id="BMNC01000003">
    <property type="protein sequence ID" value="GGM87823.1"/>
    <property type="molecule type" value="Genomic_DNA"/>
</dbReference>
<organism evidence="2 3">
    <name type="scientific">Lentzea pudingi</name>
    <dbReference type="NCBI Taxonomy" id="1789439"/>
    <lineage>
        <taxon>Bacteria</taxon>
        <taxon>Bacillati</taxon>
        <taxon>Actinomycetota</taxon>
        <taxon>Actinomycetes</taxon>
        <taxon>Pseudonocardiales</taxon>
        <taxon>Pseudonocardiaceae</taxon>
        <taxon>Lentzea</taxon>
    </lineage>
</organism>
<evidence type="ECO:0008006" key="4">
    <source>
        <dbReference type="Google" id="ProtNLM"/>
    </source>
</evidence>
<evidence type="ECO:0000313" key="2">
    <source>
        <dbReference type="EMBL" id="GGM87823.1"/>
    </source>
</evidence>
<dbReference type="Proteomes" id="UP000597656">
    <property type="component" value="Unassembled WGS sequence"/>
</dbReference>
<feature type="transmembrane region" description="Helical" evidence="1">
    <location>
        <begin position="38"/>
        <end position="61"/>
    </location>
</feature>
<dbReference type="RefSeq" id="WP_189154900.1">
    <property type="nucleotide sequence ID" value="NZ_BMNC01000003.1"/>
</dbReference>
<sequence length="154" mass="16086">MRLVPLQRASLVVIFIDAVVIVAGFLTGSALLPRSANVVLTVISIALVASAGVLTGGGFNFEKPTLPAWAVAVGVISILGGAFLFAYPLLTGTDAGSFEERNGKYQESKDGVVVRELTEEQYDAVMAANQRGWAGLALAFAGGTFVYAGIRHRG</sequence>
<accession>A0ABQ2HPG6</accession>
<feature type="transmembrane region" description="Helical" evidence="1">
    <location>
        <begin position="12"/>
        <end position="32"/>
    </location>
</feature>
<feature type="transmembrane region" description="Helical" evidence="1">
    <location>
        <begin position="132"/>
        <end position="150"/>
    </location>
</feature>
<keyword evidence="1" id="KW-0812">Transmembrane</keyword>
<feature type="transmembrane region" description="Helical" evidence="1">
    <location>
        <begin position="68"/>
        <end position="90"/>
    </location>
</feature>
<evidence type="ECO:0000313" key="3">
    <source>
        <dbReference type="Proteomes" id="UP000597656"/>
    </source>
</evidence>
<keyword evidence="3" id="KW-1185">Reference proteome</keyword>
<keyword evidence="1" id="KW-1133">Transmembrane helix</keyword>
<comment type="caution">
    <text evidence="2">The sequence shown here is derived from an EMBL/GenBank/DDBJ whole genome shotgun (WGS) entry which is preliminary data.</text>
</comment>